<evidence type="ECO:0000256" key="2">
    <source>
        <dbReference type="ARBA" id="ARBA00022679"/>
    </source>
</evidence>
<sequence>MRILIITPWFPTAEAPQQGLFVHREALALSRSHDVHVLHLDWTGPADANPPGDAGFGLERLSLRRARPLDYLRARRAVRAAGAGADVVHTHALTLLIPWVAGRPTRKPWVHSEHWSGLTSPETLSRAERVVARILRPALARPDVVVTESSRLTRAVARTRSGPTELVPCIVPEVSVQQLPERRPLRLIGIGGLIPRKGPLLAVSALAELRARGEDAELVWVGDGPEREPVIAAADALGLGGRVRLTGVLEPTAVGQELDAAHLLLLPTQGDNFCVVAAEALVHGRPLVSGAQTGAVDYALPSVSRFVTEQTGSAYAEAVLDVRRTTAGMSAADIAATVADRFSEDTVARALERVYATAAAR</sequence>
<dbReference type="Gene3D" id="3.40.50.2000">
    <property type="entry name" value="Glycogen Phosphorylase B"/>
    <property type="match status" value="2"/>
</dbReference>
<dbReference type="Pfam" id="PF13439">
    <property type="entry name" value="Glyco_transf_4"/>
    <property type="match status" value="1"/>
</dbReference>
<dbReference type="PANTHER" id="PTHR12526:SF510">
    <property type="entry name" value="D-INOSITOL 3-PHOSPHATE GLYCOSYLTRANSFERASE"/>
    <property type="match status" value="1"/>
</dbReference>
<reference evidence="5 6" key="1">
    <citation type="submission" date="2020-08" db="EMBL/GenBank/DDBJ databases">
        <title>A Genomic Blueprint of the Chicken Gut Microbiome.</title>
        <authorList>
            <person name="Gilroy R."/>
            <person name="Ravi A."/>
            <person name="Getino M."/>
            <person name="Pursley I."/>
            <person name="Horton D.L."/>
            <person name="Alikhan N.-F."/>
            <person name="Baker D."/>
            <person name="Gharbi K."/>
            <person name="Hall N."/>
            <person name="Watson M."/>
            <person name="Adriaenssens E.M."/>
            <person name="Foster-Nyarko E."/>
            <person name="Jarju S."/>
            <person name="Secka A."/>
            <person name="Antonio M."/>
            <person name="Oren A."/>
            <person name="Chaudhuri R."/>
            <person name="La Ragione R.M."/>
            <person name="Hildebrand F."/>
            <person name="Pallen M.J."/>
        </authorList>
    </citation>
    <scope>NUCLEOTIDE SEQUENCE [LARGE SCALE GENOMIC DNA]</scope>
    <source>
        <strain evidence="5 6">Sa1CUA4</strain>
    </source>
</reference>
<feature type="domain" description="Glycosyl transferase family 1" evidence="3">
    <location>
        <begin position="185"/>
        <end position="319"/>
    </location>
</feature>
<comment type="caution">
    <text evidence="5">The sequence shown here is derived from an EMBL/GenBank/DDBJ whole genome shotgun (WGS) entry which is preliminary data.</text>
</comment>
<feature type="domain" description="Glycosyltransferase subfamily 4-like N-terminal" evidence="4">
    <location>
        <begin position="21"/>
        <end position="171"/>
    </location>
</feature>
<dbReference type="EMBL" id="JACSPM010000001">
    <property type="protein sequence ID" value="MBD8022237.1"/>
    <property type="molecule type" value="Genomic_DNA"/>
</dbReference>
<evidence type="ECO:0000256" key="1">
    <source>
        <dbReference type="ARBA" id="ARBA00022676"/>
    </source>
</evidence>
<gene>
    <name evidence="5" type="ORF">H9622_01365</name>
</gene>
<evidence type="ECO:0000313" key="5">
    <source>
        <dbReference type="EMBL" id="MBD8022237.1"/>
    </source>
</evidence>
<organism evidence="5 6">
    <name type="scientific">Microbacterium gallinarum</name>
    <dbReference type="NCBI Taxonomy" id="2762209"/>
    <lineage>
        <taxon>Bacteria</taxon>
        <taxon>Bacillati</taxon>
        <taxon>Actinomycetota</taxon>
        <taxon>Actinomycetes</taxon>
        <taxon>Micrococcales</taxon>
        <taxon>Microbacteriaceae</taxon>
        <taxon>Microbacterium</taxon>
    </lineage>
</organism>
<dbReference type="Proteomes" id="UP000602532">
    <property type="component" value="Unassembled WGS sequence"/>
</dbReference>
<dbReference type="RefSeq" id="WP_191763529.1">
    <property type="nucleotide sequence ID" value="NZ_JACSPM010000001.1"/>
</dbReference>
<accession>A0ABR8WZ64</accession>
<dbReference type="Pfam" id="PF00534">
    <property type="entry name" value="Glycos_transf_1"/>
    <property type="match status" value="1"/>
</dbReference>
<dbReference type="PANTHER" id="PTHR12526">
    <property type="entry name" value="GLYCOSYLTRANSFERASE"/>
    <property type="match status" value="1"/>
</dbReference>
<dbReference type="InterPro" id="IPR028098">
    <property type="entry name" value="Glyco_trans_4-like_N"/>
</dbReference>
<dbReference type="SUPFAM" id="SSF53756">
    <property type="entry name" value="UDP-Glycosyltransferase/glycogen phosphorylase"/>
    <property type="match status" value="1"/>
</dbReference>
<evidence type="ECO:0000259" key="3">
    <source>
        <dbReference type="Pfam" id="PF00534"/>
    </source>
</evidence>
<protein>
    <submittedName>
        <fullName evidence="5">Glycosyltransferase</fullName>
    </submittedName>
</protein>
<evidence type="ECO:0000259" key="4">
    <source>
        <dbReference type="Pfam" id="PF13439"/>
    </source>
</evidence>
<keyword evidence="6" id="KW-1185">Reference proteome</keyword>
<proteinExistence type="predicted"/>
<evidence type="ECO:0000313" key="6">
    <source>
        <dbReference type="Proteomes" id="UP000602532"/>
    </source>
</evidence>
<keyword evidence="2" id="KW-0808">Transferase</keyword>
<name>A0ABR8WZ64_9MICO</name>
<keyword evidence="1" id="KW-0328">Glycosyltransferase</keyword>
<dbReference type="InterPro" id="IPR001296">
    <property type="entry name" value="Glyco_trans_1"/>
</dbReference>